<dbReference type="Proteomes" id="UP001151582">
    <property type="component" value="Unassembled WGS sequence"/>
</dbReference>
<feature type="signal peptide" evidence="1">
    <location>
        <begin position="1"/>
        <end position="21"/>
    </location>
</feature>
<name>A0A9W8B1L7_9FUNG</name>
<comment type="caution">
    <text evidence="2">The sequence shown here is derived from an EMBL/GenBank/DDBJ whole genome shotgun (WGS) entry which is preliminary data.</text>
</comment>
<feature type="non-terminal residue" evidence="2">
    <location>
        <position position="202"/>
    </location>
</feature>
<sequence length="202" mass="22650">MPRITAMVTIGVVFLLAHCHGADNPDKRLQGTLQYITDNNPVLSDQQQHNDFDWQQFLHDPDPELESESDMGQLQPGINDYSNPTQNHLVAAEPDQLESVGGSTLVDNTDYLYQTTKHGFFPQQKSWRTGKIAAYPQTVSLPILDLTTNSNSMLAHQPKTYQAADGEWRTTDLATAVPPPELRDAIEKELEKMSPAMRPTDY</sequence>
<accession>A0A9W8B1L7</accession>
<proteinExistence type="predicted"/>
<protein>
    <submittedName>
        <fullName evidence="2">Uncharacterized protein</fullName>
    </submittedName>
</protein>
<evidence type="ECO:0000256" key="1">
    <source>
        <dbReference type="SAM" id="SignalP"/>
    </source>
</evidence>
<reference evidence="2" key="1">
    <citation type="submission" date="2022-07" db="EMBL/GenBank/DDBJ databases">
        <title>Phylogenomic reconstructions and comparative analyses of Kickxellomycotina fungi.</title>
        <authorList>
            <person name="Reynolds N.K."/>
            <person name="Stajich J.E."/>
            <person name="Barry K."/>
            <person name="Grigoriev I.V."/>
            <person name="Crous P."/>
            <person name="Smith M.E."/>
        </authorList>
    </citation>
    <scope>NUCLEOTIDE SEQUENCE</scope>
    <source>
        <strain evidence="2">RSA 567</strain>
    </source>
</reference>
<gene>
    <name evidence="2" type="ORF">H4R34_004920</name>
</gene>
<keyword evidence="3" id="KW-1185">Reference proteome</keyword>
<feature type="chain" id="PRO_5040728629" evidence="1">
    <location>
        <begin position="22"/>
        <end position="202"/>
    </location>
</feature>
<organism evidence="2 3">
    <name type="scientific">Dimargaris verticillata</name>
    <dbReference type="NCBI Taxonomy" id="2761393"/>
    <lineage>
        <taxon>Eukaryota</taxon>
        <taxon>Fungi</taxon>
        <taxon>Fungi incertae sedis</taxon>
        <taxon>Zoopagomycota</taxon>
        <taxon>Kickxellomycotina</taxon>
        <taxon>Dimargaritomycetes</taxon>
        <taxon>Dimargaritales</taxon>
        <taxon>Dimargaritaceae</taxon>
        <taxon>Dimargaris</taxon>
    </lineage>
</organism>
<dbReference type="AlphaFoldDB" id="A0A9W8B1L7"/>
<keyword evidence="1" id="KW-0732">Signal</keyword>
<dbReference type="EMBL" id="JANBQB010000737">
    <property type="protein sequence ID" value="KAJ1973900.1"/>
    <property type="molecule type" value="Genomic_DNA"/>
</dbReference>
<evidence type="ECO:0000313" key="2">
    <source>
        <dbReference type="EMBL" id="KAJ1973900.1"/>
    </source>
</evidence>
<evidence type="ECO:0000313" key="3">
    <source>
        <dbReference type="Proteomes" id="UP001151582"/>
    </source>
</evidence>